<dbReference type="Proteomes" id="UP000280819">
    <property type="component" value="Unassembled WGS sequence"/>
</dbReference>
<dbReference type="OrthoDB" id="4829084at2"/>
<accession>A0A3P1T7D9</accession>
<dbReference type="GO" id="GO:0009231">
    <property type="term" value="P:riboflavin biosynthetic process"/>
    <property type="evidence" value="ECO:0007669"/>
    <property type="project" value="InterPro"/>
</dbReference>
<comment type="caution">
    <text evidence="1">The sequence shown here is derived from an EMBL/GenBank/DDBJ whole genome shotgun (WGS) entry which is preliminary data.</text>
</comment>
<proteinExistence type="predicted"/>
<evidence type="ECO:0000313" key="1">
    <source>
        <dbReference type="EMBL" id="RRD05250.1"/>
    </source>
</evidence>
<organism evidence="1 2">
    <name type="scientific">Arachnia propionica</name>
    <dbReference type="NCBI Taxonomy" id="1750"/>
    <lineage>
        <taxon>Bacteria</taxon>
        <taxon>Bacillati</taxon>
        <taxon>Actinomycetota</taxon>
        <taxon>Actinomycetes</taxon>
        <taxon>Propionibacteriales</taxon>
        <taxon>Propionibacteriaceae</taxon>
        <taxon>Arachnia</taxon>
    </lineage>
</organism>
<dbReference type="Pfam" id="PF20117">
    <property type="entry name" value="DUF6507"/>
    <property type="match status" value="1"/>
</dbReference>
<dbReference type="RefSeq" id="WP_124844610.1">
    <property type="nucleotide sequence ID" value="NZ_RQZG01000007.1"/>
</dbReference>
<protein>
    <recommendedName>
        <fullName evidence="3">Excreted virulence factor EspC (Type VII ESX diderm)</fullName>
    </recommendedName>
</protein>
<dbReference type="InterPro" id="IPR045436">
    <property type="entry name" value="DUF6507"/>
</dbReference>
<dbReference type="SUPFAM" id="SSF52121">
    <property type="entry name" value="Lumazine synthase"/>
    <property type="match status" value="1"/>
</dbReference>
<evidence type="ECO:0008006" key="3">
    <source>
        <dbReference type="Google" id="ProtNLM"/>
    </source>
</evidence>
<dbReference type="AlphaFoldDB" id="A0A3P1T7D9"/>
<evidence type="ECO:0000313" key="2">
    <source>
        <dbReference type="Proteomes" id="UP000280819"/>
    </source>
</evidence>
<name>A0A3P1T7D9_9ACTN</name>
<dbReference type="GO" id="GO:0009349">
    <property type="term" value="C:riboflavin synthase complex"/>
    <property type="evidence" value="ECO:0007669"/>
    <property type="project" value="InterPro"/>
</dbReference>
<sequence length="131" mass="13821">MTQWQIDPAGVQGVLERARVAQEELGTALDPGSFDAPVAALSWCPELTGGIPEALGLVLESRLGEFKAIVNHVSAGIVGVTAASNTYLDAQTEMDASVRATQASQVEEEMMRAAETGNFSFFEKMATGESS</sequence>
<gene>
    <name evidence="1" type="ORF">EII34_07925</name>
</gene>
<reference evidence="1 2" key="1">
    <citation type="submission" date="2018-11" db="EMBL/GenBank/DDBJ databases">
        <title>Genomes From Bacteria Associated with the Canine Oral Cavity: a Test Case for Automated Genome-Based Taxonomic Assignment.</title>
        <authorList>
            <person name="Coil D.A."/>
            <person name="Jospin G."/>
            <person name="Darling A.E."/>
            <person name="Wallis C."/>
            <person name="Davis I.J."/>
            <person name="Harris S."/>
            <person name="Eisen J.A."/>
            <person name="Holcombe L.J."/>
            <person name="O'Flynn C."/>
        </authorList>
    </citation>
    <scope>NUCLEOTIDE SEQUENCE [LARGE SCALE GENOMIC DNA]</scope>
    <source>
        <strain evidence="1 2">OH887_COT-365</strain>
    </source>
</reference>
<dbReference type="InterPro" id="IPR036467">
    <property type="entry name" value="LS/RS_sf"/>
</dbReference>
<dbReference type="EMBL" id="RQZG01000007">
    <property type="protein sequence ID" value="RRD05250.1"/>
    <property type="molecule type" value="Genomic_DNA"/>
</dbReference>